<dbReference type="EMBL" id="CP130612">
    <property type="protein sequence ID" value="WKW10900.1"/>
    <property type="molecule type" value="Genomic_DNA"/>
</dbReference>
<dbReference type="Pfam" id="PF03967">
    <property type="entry name" value="PRCH"/>
    <property type="match status" value="1"/>
</dbReference>
<dbReference type="InterPro" id="IPR027275">
    <property type="entry name" value="PRC-brl_dom"/>
</dbReference>
<gene>
    <name evidence="3" type="primary">puhA</name>
    <name evidence="3" type="ORF">Strain138_000133</name>
    <name evidence="4" type="ORF">Strain318_000133</name>
</gene>
<protein>
    <submittedName>
        <fullName evidence="3">Photosynthetic reaction center subunit H</fullName>
    </submittedName>
</protein>
<dbReference type="InterPro" id="IPR014747">
    <property type="entry name" value="Bac_photo_RC_H_C"/>
</dbReference>
<feature type="domain" description="Photosynthetic reaction centre H subunit N-terminal" evidence="1">
    <location>
        <begin position="3"/>
        <end position="55"/>
    </location>
</feature>
<dbReference type="InterPro" id="IPR037097">
    <property type="entry name" value="Photo_RC_H_N_sf"/>
</dbReference>
<dbReference type="GO" id="GO:0019684">
    <property type="term" value="P:photosynthesis, light reaction"/>
    <property type="evidence" value="ECO:0007669"/>
    <property type="project" value="InterPro"/>
</dbReference>
<reference evidence="3" key="1">
    <citation type="submission" date="2023-07" db="EMBL/GenBank/DDBJ databases">
        <authorList>
            <person name="Haufschild T."/>
            <person name="Kallscheuer N."/>
            <person name="Hammer J."/>
            <person name="Kohn T."/>
            <person name="Kabuu M."/>
            <person name="Jogler M."/>
            <person name="Wohfarth N."/>
            <person name="Heuer A."/>
            <person name="Rohde M."/>
            <person name="van Teeseling M.C.F."/>
            <person name="Jogler C."/>
        </authorList>
    </citation>
    <scope>NUCLEOTIDE SEQUENCE</scope>
    <source>
        <strain evidence="3">Strain 138</strain>
        <strain evidence="4">Strain 318</strain>
    </source>
</reference>
<name>A0AA49JRY0_9BACT</name>
<dbReference type="KEGG" id="pspc:Strain318_000133"/>
<dbReference type="InterPro" id="IPR011033">
    <property type="entry name" value="PRC_barrel-like_sf"/>
</dbReference>
<dbReference type="InterPro" id="IPR015810">
    <property type="entry name" value="Photo_RC_H_N"/>
</dbReference>
<dbReference type="SUPFAM" id="SSF50346">
    <property type="entry name" value="PRC-barrel domain"/>
    <property type="match status" value="1"/>
</dbReference>
<dbReference type="GO" id="GO:0030077">
    <property type="term" value="C:plasma membrane light-harvesting complex"/>
    <property type="evidence" value="ECO:0007669"/>
    <property type="project" value="InterPro"/>
</dbReference>
<feature type="domain" description="PRC-barrel" evidence="2">
    <location>
        <begin position="66"/>
        <end position="114"/>
    </location>
</feature>
<evidence type="ECO:0000259" key="1">
    <source>
        <dbReference type="Pfam" id="PF03967"/>
    </source>
</evidence>
<accession>A0AA49JRY0</accession>
<dbReference type="EMBL" id="CP130613">
    <property type="protein sequence ID" value="WKW13809.1"/>
    <property type="molecule type" value="Genomic_DNA"/>
</dbReference>
<dbReference type="AlphaFoldDB" id="A0AA49JRY0"/>
<evidence type="ECO:0000313" key="5">
    <source>
        <dbReference type="Proteomes" id="UP001229955"/>
    </source>
</evidence>
<accession>A0AA49JXD4</accession>
<organism evidence="3">
    <name type="scientific">Pseudogemmatithrix spongiicola</name>
    <dbReference type="NCBI Taxonomy" id="3062599"/>
    <lineage>
        <taxon>Bacteria</taxon>
        <taxon>Pseudomonadati</taxon>
        <taxon>Gemmatimonadota</taxon>
        <taxon>Gemmatimonadia</taxon>
        <taxon>Gemmatimonadales</taxon>
        <taxon>Gemmatimonadaceae</taxon>
        <taxon>Pseudogemmatithrix</taxon>
    </lineage>
</organism>
<evidence type="ECO:0000259" key="2">
    <source>
        <dbReference type="Pfam" id="PF05239"/>
    </source>
</evidence>
<dbReference type="Gene3D" id="3.90.50.10">
    <property type="entry name" value="Photosynthetic Reaction Center, subunit H, domain 2"/>
    <property type="match status" value="1"/>
</dbReference>
<evidence type="ECO:0000313" key="3">
    <source>
        <dbReference type="EMBL" id="WKW10900.1"/>
    </source>
</evidence>
<sequence length="179" mass="19267">MSELKATPVDHYNGSPLVPTGNPMIDGVGPAAWANRADVADLTVRGEPKIVPMRVAPGYTIAAGDPDPRGLPVKACDGNIAGTIVDLWVNRSEPQVSFYEVQLTSGARKLLPAALVQWPHFGLWGNDHVIVKAITAAQFADVPTTKRDDRITLLEEDKIMAYYAGGHLYATPSRAEPII</sequence>
<dbReference type="NCBIfam" id="TIGR01150">
    <property type="entry name" value="puhA"/>
    <property type="match status" value="1"/>
</dbReference>
<proteinExistence type="predicted"/>
<dbReference type="InterPro" id="IPR005652">
    <property type="entry name" value="Photo_RC_H"/>
</dbReference>
<evidence type="ECO:0000313" key="4">
    <source>
        <dbReference type="EMBL" id="WKW13809.1"/>
    </source>
</evidence>
<dbReference type="Gene3D" id="4.10.540.10">
    <property type="entry name" value="Photosynthetic reaction centre, H subunit, N-terminal domain"/>
    <property type="match status" value="1"/>
</dbReference>
<dbReference type="RefSeq" id="WP_367886610.1">
    <property type="nucleotide sequence ID" value="NZ_CP130612.1"/>
</dbReference>
<dbReference type="Proteomes" id="UP001229955">
    <property type="component" value="Chromosome"/>
</dbReference>
<keyword evidence="5" id="KW-1185">Reference proteome</keyword>
<dbReference type="Pfam" id="PF05239">
    <property type="entry name" value="PRC"/>
    <property type="match status" value="1"/>
</dbReference>